<name>A0A8X6L5C0_TRICU</name>
<organism evidence="1 2">
    <name type="scientific">Trichonephila clavata</name>
    <name type="common">Joro spider</name>
    <name type="synonym">Nephila clavata</name>
    <dbReference type="NCBI Taxonomy" id="2740835"/>
    <lineage>
        <taxon>Eukaryota</taxon>
        <taxon>Metazoa</taxon>
        <taxon>Ecdysozoa</taxon>
        <taxon>Arthropoda</taxon>
        <taxon>Chelicerata</taxon>
        <taxon>Arachnida</taxon>
        <taxon>Araneae</taxon>
        <taxon>Araneomorphae</taxon>
        <taxon>Entelegynae</taxon>
        <taxon>Araneoidea</taxon>
        <taxon>Nephilidae</taxon>
        <taxon>Trichonephila</taxon>
    </lineage>
</organism>
<reference evidence="1" key="1">
    <citation type="submission" date="2020-07" db="EMBL/GenBank/DDBJ databases">
        <title>Multicomponent nature underlies the extraordinary mechanical properties of spider dragline silk.</title>
        <authorList>
            <person name="Kono N."/>
            <person name="Nakamura H."/>
            <person name="Mori M."/>
            <person name="Yoshida Y."/>
            <person name="Ohtoshi R."/>
            <person name="Malay A.D."/>
            <person name="Moran D.A.P."/>
            <person name="Tomita M."/>
            <person name="Numata K."/>
            <person name="Arakawa K."/>
        </authorList>
    </citation>
    <scope>NUCLEOTIDE SEQUENCE</scope>
</reference>
<gene>
    <name evidence="1" type="ORF">TNCT_93931</name>
</gene>
<evidence type="ECO:0000313" key="1">
    <source>
        <dbReference type="EMBL" id="GFQ98300.1"/>
    </source>
</evidence>
<dbReference type="Proteomes" id="UP000887116">
    <property type="component" value="Unassembled WGS sequence"/>
</dbReference>
<dbReference type="EMBL" id="BMAO01014953">
    <property type="protein sequence ID" value="GFQ98300.1"/>
    <property type="molecule type" value="Genomic_DNA"/>
</dbReference>
<dbReference type="AlphaFoldDB" id="A0A8X6L5C0"/>
<feature type="non-terminal residue" evidence="1">
    <location>
        <position position="1"/>
    </location>
</feature>
<accession>A0A8X6L5C0</accession>
<comment type="caution">
    <text evidence="1">The sequence shown here is derived from an EMBL/GenBank/DDBJ whole genome shotgun (WGS) entry which is preliminary data.</text>
</comment>
<keyword evidence="2" id="KW-1185">Reference proteome</keyword>
<proteinExistence type="predicted"/>
<evidence type="ECO:0000313" key="2">
    <source>
        <dbReference type="Proteomes" id="UP000887116"/>
    </source>
</evidence>
<protein>
    <submittedName>
        <fullName evidence="1">Uncharacterized protein</fullName>
    </submittedName>
</protein>
<sequence>TNGMAEPTSKCYDHVCSEECRLRDLQQACKNFLLPSQNKEERKEGPTDELLIK</sequence>